<dbReference type="Proteomes" id="UP000215405">
    <property type="component" value="Unassembled WGS sequence"/>
</dbReference>
<protein>
    <recommendedName>
        <fullName evidence="1">Nucleotide modification associated domain-containing protein</fullName>
    </recommendedName>
</protein>
<evidence type="ECO:0000313" key="3">
    <source>
        <dbReference type="Proteomes" id="UP000215405"/>
    </source>
</evidence>
<dbReference type="InterPro" id="IPR041180">
    <property type="entry name" value="Nmad2"/>
</dbReference>
<organism evidence="2 3">
    <name type="scientific">Notoacmeibacter marinus</name>
    <dbReference type="NCBI Taxonomy" id="1876515"/>
    <lineage>
        <taxon>Bacteria</taxon>
        <taxon>Pseudomonadati</taxon>
        <taxon>Pseudomonadota</taxon>
        <taxon>Alphaproteobacteria</taxon>
        <taxon>Hyphomicrobiales</taxon>
        <taxon>Notoacmeibacteraceae</taxon>
        <taxon>Notoacmeibacter</taxon>
    </lineage>
</organism>
<keyword evidence="3" id="KW-1185">Reference proteome</keyword>
<proteinExistence type="predicted"/>
<comment type="caution">
    <text evidence="2">The sequence shown here is derived from an EMBL/GenBank/DDBJ whole genome shotgun (WGS) entry which is preliminary data.</text>
</comment>
<name>A0A231V1C2_9HYPH</name>
<reference evidence="3" key="1">
    <citation type="journal article" date="2017" name="Int. J. Syst. Evol. Microbiol.">
        <title>Notoacmeibacter marinus gen. nov., sp. nov., isolated from the gut of a limpet and proposal of Notoacmeibacteraceae fam. nov. in the order Rhizobiales of the class Alphaproteobacteria.</title>
        <authorList>
            <person name="Huang Z."/>
            <person name="Guo F."/>
            <person name="Lai Q."/>
        </authorList>
    </citation>
    <scope>NUCLEOTIDE SEQUENCE [LARGE SCALE GENOMIC DNA]</scope>
    <source>
        <strain evidence="3">XMTR2A4</strain>
    </source>
</reference>
<dbReference type="AlphaFoldDB" id="A0A231V1C2"/>
<dbReference type="Pfam" id="PF18753">
    <property type="entry name" value="Nmad2"/>
    <property type="match status" value="1"/>
</dbReference>
<dbReference type="EMBL" id="NBYO01000001">
    <property type="protein sequence ID" value="OXT01972.1"/>
    <property type="molecule type" value="Genomic_DNA"/>
</dbReference>
<dbReference type="RefSeq" id="WP_094075939.1">
    <property type="nucleotide sequence ID" value="NZ_NBYO01000001.1"/>
</dbReference>
<gene>
    <name evidence="2" type="ORF">B7H23_03275</name>
</gene>
<feature type="domain" description="Nucleotide modification associated" evidence="1">
    <location>
        <begin position="1"/>
        <end position="204"/>
    </location>
</feature>
<evidence type="ECO:0000313" key="2">
    <source>
        <dbReference type="EMBL" id="OXT01972.1"/>
    </source>
</evidence>
<sequence>MPSVYVYAVSYDLGFAPNPFGGLCTLACCKPKIRGLAQEGDWIVGLTGHKTAPALRCVFAMVVTGDTNFDEYWANPDYRSRRPVRNGTPKKHVGDNIYHRDAPDAPWIQEDSVHSRPDGTQCPLNTAHDTRIERVLLSERFVYFGEAAEAVPQPILDALGYVRNARDYRRFDHVTAKPLLDWLAPQMAVHPNHVVAPPIDFASSAKRYSSTKQRMI</sequence>
<accession>A0A231V1C2</accession>
<evidence type="ECO:0000259" key="1">
    <source>
        <dbReference type="Pfam" id="PF18753"/>
    </source>
</evidence>